<proteinExistence type="predicted"/>
<dbReference type="InterPro" id="IPR051415">
    <property type="entry name" value="LAAT-1"/>
</dbReference>
<evidence type="ECO:0000313" key="6">
    <source>
        <dbReference type="EMBL" id="KAF2237408.1"/>
    </source>
</evidence>
<feature type="transmembrane region" description="Helical" evidence="5">
    <location>
        <begin position="162"/>
        <end position="182"/>
    </location>
</feature>
<comment type="subcellular location">
    <subcellularLocation>
        <location evidence="1">Membrane</location>
        <topology evidence="1">Multi-pass membrane protein</topology>
    </subcellularLocation>
</comment>
<dbReference type="PANTHER" id="PTHR16201">
    <property type="entry name" value="SEVEN TRANSMEMBRANE PROTEIN 1-RELATED"/>
    <property type="match status" value="1"/>
</dbReference>
<protein>
    <recommendedName>
        <fullName evidence="8">PQ loop repeat protein</fullName>
    </recommendedName>
</protein>
<keyword evidence="4 5" id="KW-0472">Membrane</keyword>
<dbReference type="Proteomes" id="UP000800092">
    <property type="component" value="Unassembled WGS sequence"/>
</dbReference>
<evidence type="ECO:0000313" key="7">
    <source>
        <dbReference type="Proteomes" id="UP000800092"/>
    </source>
</evidence>
<evidence type="ECO:0008006" key="8">
    <source>
        <dbReference type="Google" id="ProtNLM"/>
    </source>
</evidence>
<dbReference type="SMART" id="SM00679">
    <property type="entry name" value="CTNS"/>
    <property type="match status" value="2"/>
</dbReference>
<feature type="transmembrane region" description="Helical" evidence="5">
    <location>
        <begin position="42"/>
        <end position="59"/>
    </location>
</feature>
<dbReference type="Pfam" id="PF04193">
    <property type="entry name" value="PQ-loop"/>
    <property type="match status" value="2"/>
</dbReference>
<dbReference type="GO" id="GO:0016020">
    <property type="term" value="C:membrane"/>
    <property type="evidence" value="ECO:0007669"/>
    <property type="project" value="UniProtKB-SubCell"/>
</dbReference>
<evidence type="ECO:0000256" key="2">
    <source>
        <dbReference type="ARBA" id="ARBA00022692"/>
    </source>
</evidence>
<evidence type="ECO:0000256" key="4">
    <source>
        <dbReference type="ARBA" id="ARBA00023136"/>
    </source>
</evidence>
<dbReference type="PANTHER" id="PTHR16201:SF37">
    <property type="entry name" value="PQ-LOOP REPEAT-CONTAINING PROTEIN"/>
    <property type="match status" value="1"/>
</dbReference>
<dbReference type="AlphaFoldDB" id="A0A6A6HHT8"/>
<name>A0A6A6HHT8_VIRVR</name>
<accession>A0A6A6HHT8</accession>
<dbReference type="EMBL" id="ML991780">
    <property type="protein sequence ID" value="KAF2237408.1"/>
    <property type="molecule type" value="Genomic_DNA"/>
</dbReference>
<feature type="transmembrane region" description="Helical" evidence="5">
    <location>
        <begin position="188"/>
        <end position="213"/>
    </location>
</feature>
<keyword evidence="2 5" id="KW-0812">Transmembrane</keyword>
<reference evidence="6" key="1">
    <citation type="journal article" date="2020" name="Stud. Mycol.">
        <title>101 Dothideomycetes genomes: a test case for predicting lifestyles and emergence of pathogens.</title>
        <authorList>
            <person name="Haridas S."/>
            <person name="Albert R."/>
            <person name="Binder M."/>
            <person name="Bloem J."/>
            <person name="Labutti K."/>
            <person name="Salamov A."/>
            <person name="Andreopoulos B."/>
            <person name="Baker S."/>
            <person name="Barry K."/>
            <person name="Bills G."/>
            <person name="Bluhm B."/>
            <person name="Cannon C."/>
            <person name="Castanera R."/>
            <person name="Culley D."/>
            <person name="Daum C."/>
            <person name="Ezra D."/>
            <person name="Gonzalez J."/>
            <person name="Henrissat B."/>
            <person name="Kuo A."/>
            <person name="Liang C."/>
            <person name="Lipzen A."/>
            <person name="Lutzoni F."/>
            <person name="Magnuson J."/>
            <person name="Mondo S."/>
            <person name="Nolan M."/>
            <person name="Ohm R."/>
            <person name="Pangilinan J."/>
            <person name="Park H.-J."/>
            <person name="Ramirez L."/>
            <person name="Alfaro M."/>
            <person name="Sun H."/>
            <person name="Tritt A."/>
            <person name="Yoshinaga Y."/>
            <person name="Zwiers L.-H."/>
            <person name="Turgeon B."/>
            <person name="Goodwin S."/>
            <person name="Spatafora J."/>
            <person name="Crous P."/>
            <person name="Grigoriev I."/>
        </authorList>
    </citation>
    <scope>NUCLEOTIDE SEQUENCE</scope>
    <source>
        <strain evidence="6">Tuck. ex Michener</strain>
    </source>
</reference>
<dbReference type="OrthoDB" id="407617at2759"/>
<keyword evidence="3 5" id="KW-1133">Transmembrane helix</keyword>
<evidence type="ECO:0000256" key="3">
    <source>
        <dbReference type="ARBA" id="ARBA00022989"/>
    </source>
</evidence>
<feature type="transmembrane region" description="Helical" evidence="5">
    <location>
        <begin position="6"/>
        <end position="30"/>
    </location>
</feature>
<dbReference type="Gene3D" id="1.20.1280.290">
    <property type="match status" value="1"/>
</dbReference>
<feature type="transmembrane region" description="Helical" evidence="5">
    <location>
        <begin position="99"/>
        <end position="118"/>
    </location>
</feature>
<evidence type="ECO:0000256" key="5">
    <source>
        <dbReference type="SAM" id="Phobius"/>
    </source>
</evidence>
<gene>
    <name evidence="6" type="ORF">EV356DRAFT_15464</name>
</gene>
<sequence length="274" mass="30508">MDVPIAANVLGTLGAVCWSTQLLPQIVINYRRHNTTGLQSSMMMLWAWAGVPLGIYNIVEDFDIALKIQPQILTTLSLITWMQCYYYEKQWSIFRALGVTLPLATLMGGIEASFIIALRIARDRGREWPITLMAILSAVLLASGVLQHYLDIYRHRTVRGISFIFVGIDAMGDLTSLISILFQPKLDILGMVIYGTELALWIGVFIAGGFYNLTPWLRQKLKDSASARTSRRHGRTARESVNGIALHDLPSSTSVFRTTSGLDSAMRMRAQNAA</sequence>
<evidence type="ECO:0000256" key="1">
    <source>
        <dbReference type="ARBA" id="ARBA00004141"/>
    </source>
</evidence>
<organism evidence="6 7">
    <name type="scientific">Viridothelium virens</name>
    <name type="common">Speckled blister lichen</name>
    <name type="synonym">Trypethelium virens</name>
    <dbReference type="NCBI Taxonomy" id="1048519"/>
    <lineage>
        <taxon>Eukaryota</taxon>
        <taxon>Fungi</taxon>
        <taxon>Dikarya</taxon>
        <taxon>Ascomycota</taxon>
        <taxon>Pezizomycotina</taxon>
        <taxon>Dothideomycetes</taxon>
        <taxon>Dothideomycetes incertae sedis</taxon>
        <taxon>Trypetheliales</taxon>
        <taxon>Trypetheliaceae</taxon>
        <taxon>Viridothelium</taxon>
    </lineage>
</organism>
<dbReference type="InterPro" id="IPR006603">
    <property type="entry name" value="PQ-loop_rpt"/>
</dbReference>
<keyword evidence="7" id="KW-1185">Reference proteome</keyword>
<feature type="transmembrane region" description="Helical" evidence="5">
    <location>
        <begin position="130"/>
        <end position="150"/>
    </location>
</feature>